<proteinExistence type="predicted"/>
<reference evidence="1" key="1">
    <citation type="submission" date="2016-10" db="EMBL/GenBank/DDBJ databases">
        <title>Sequence of Gallionella enrichment culture.</title>
        <authorList>
            <person name="Poehlein A."/>
            <person name="Muehling M."/>
            <person name="Daniel R."/>
        </authorList>
    </citation>
    <scope>NUCLEOTIDE SEQUENCE</scope>
</reference>
<protein>
    <submittedName>
        <fullName evidence="1">Uncharacterized protein</fullName>
    </submittedName>
</protein>
<gene>
    <name evidence="1" type="ORF">GALL_62990</name>
</gene>
<organism evidence="1">
    <name type="scientific">mine drainage metagenome</name>
    <dbReference type="NCBI Taxonomy" id="410659"/>
    <lineage>
        <taxon>unclassified sequences</taxon>
        <taxon>metagenomes</taxon>
        <taxon>ecological metagenomes</taxon>
    </lineage>
</organism>
<evidence type="ECO:0000313" key="1">
    <source>
        <dbReference type="EMBL" id="OIR12048.1"/>
    </source>
</evidence>
<dbReference type="AlphaFoldDB" id="A0A1J5T732"/>
<sequence length="125" mass="14890">MARFKYYLCANMFIKDDLQQRWWGLEARLTERFGKKPDVEAVLFLIGMQETGFVQQQISKEQKQDLMHVAVCTVLKPSGYYVHEGNDADGWPHFKQIKELPVFNLIEQENFLKDHILLYFEQQNF</sequence>
<dbReference type="EMBL" id="MLJW01000018">
    <property type="protein sequence ID" value="OIR12048.1"/>
    <property type="molecule type" value="Genomic_DNA"/>
</dbReference>
<accession>A0A1J5T732</accession>
<comment type="caution">
    <text evidence="1">The sequence shown here is derived from an EMBL/GenBank/DDBJ whole genome shotgun (WGS) entry which is preliminary data.</text>
</comment>
<name>A0A1J5T732_9ZZZZ</name>